<reference evidence="6 7" key="2">
    <citation type="journal article" date="2014" name="BMC Genomics">
        <title>An improved genome of the model marine alga Ostreococcus tauri unfolds by assessing Illumina de novo assemblies.</title>
        <authorList>
            <person name="Blanc-Mathieu R."/>
            <person name="Verhelst B."/>
            <person name="Derelle E."/>
            <person name="Rombauts S."/>
            <person name="Bouget F.Y."/>
            <person name="Carre I."/>
            <person name="Chateau A."/>
            <person name="Eyre-Walker A."/>
            <person name="Grimsley N."/>
            <person name="Moreau H."/>
            <person name="Piegu B."/>
            <person name="Rivals E."/>
            <person name="Schackwitz W."/>
            <person name="Van de Peer Y."/>
            <person name="Piganeau G."/>
        </authorList>
    </citation>
    <scope>NUCLEOTIDE SEQUENCE [LARGE SCALE GENOMIC DNA]</scope>
    <source>
        <strain evidence="7">OTTH 0595 / CCAP 157/2 / RCC745</strain>
    </source>
</reference>
<dbReference type="InterPro" id="IPR039774">
    <property type="entry name" value="Sin3-like"/>
</dbReference>
<dbReference type="PANTHER" id="PTHR12346:SF0">
    <property type="entry name" value="SIN3A, ISOFORM G"/>
    <property type="match status" value="1"/>
</dbReference>
<evidence type="ECO:0000256" key="5">
    <source>
        <dbReference type="SAM" id="MobiDB-lite"/>
    </source>
</evidence>
<dbReference type="GO" id="GO:0003714">
    <property type="term" value="F:transcription corepressor activity"/>
    <property type="evidence" value="ECO:0007669"/>
    <property type="project" value="InterPro"/>
</dbReference>
<protein>
    <submittedName>
        <fullName evidence="6">Paired amphipathic helix</fullName>
    </submittedName>
</protein>
<proteinExistence type="predicted"/>
<evidence type="ECO:0000313" key="7">
    <source>
        <dbReference type="Proteomes" id="UP000009170"/>
    </source>
</evidence>
<dbReference type="OrthoDB" id="10265969at2759"/>
<dbReference type="GO" id="GO:0000118">
    <property type="term" value="C:histone deacetylase complex"/>
    <property type="evidence" value="ECO:0007669"/>
    <property type="project" value="TreeGrafter"/>
</dbReference>
<feature type="compositionally biased region" description="Acidic residues" evidence="5">
    <location>
        <begin position="244"/>
        <end position="264"/>
    </location>
</feature>
<dbReference type="Proteomes" id="UP000009170">
    <property type="component" value="Unassembled WGS sequence"/>
</dbReference>
<feature type="region of interest" description="Disordered" evidence="5">
    <location>
        <begin position="80"/>
        <end position="117"/>
    </location>
</feature>
<dbReference type="STRING" id="70448.A0A090M5K2"/>
<dbReference type="RefSeq" id="XP_022838981.1">
    <property type="nucleotide sequence ID" value="XM_022984229.1"/>
</dbReference>
<keyword evidence="3 4" id="KW-0539">Nucleus</keyword>
<evidence type="ECO:0000256" key="2">
    <source>
        <dbReference type="ARBA" id="ARBA00022491"/>
    </source>
</evidence>
<dbReference type="GO" id="GO:0000785">
    <property type="term" value="C:chromatin"/>
    <property type="evidence" value="ECO:0007669"/>
    <property type="project" value="TreeGrafter"/>
</dbReference>
<evidence type="ECO:0000313" key="6">
    <source>
        <dbReference type="EMBL" id="CEF97942.1"/>
    </source>
</evidence>
<dbReference type="PANTHER" id="PTHR12346">
    <property type="entry name" value="SIN3B-RELATED"/>
    <property type="match status" value="1"/>
</dbReference>
<reference evidence="7" key="1">
    <citation type="journal article" date="2006" name="Proc. Natl. Acad. Sci. U.S.A.">
        <title>Genome analysis of the smallest free-living eukaryote Ostreococcus tauri unveils many unique features.</title>
        <authorList>
            <person name="Derelle E."/>
            <person name="Ferraz C."/>
            <person name="Rombauts S."/>
            <person name="Rouze P."/>
            <person name="Worden A.Z."/>
            <person name="Robbens S."/>
            <person name="Partensky F."/>
            <person name="Degroeve S."/>
            <person name="Echeynie S."/>
            <person name="Cooke R."/>
            <person name="Saeys Y."/>
            <person name="Wuyts J."/>
            <person name="Jabbari K."/>
            <person name="Bowler C."/>
            <person name="Panaud O."/>
            <person name="Piegu B."/>
            <person name="Ball S.G."/>
            <person name="Ral J.-P."/>
            <person name="Bouget F.-Y."/>
            <person name="Piganeau G."/>
            <person name="De Baets B."/>
            <person name="Picard A."/>
            <person name="Delseny M."/>
            <person name="Demaille J."/>
            <person name="Van de Peer Y."/>
            <person name="Moreau H."/>
        </authorList>
    </citation>
    <scope>NUCLEOTIDE SEQUENCE [LARGE SCALE GENOMIC DNA]</scope>
    <source>
        <strain evidence="7">OTTH 0595 / CCAP 157/2 / RCC745</strain>
    </source>
</reference>
<feature type="compositionally biased region" description="Basic and acidic residues" evidence="5">
    <location>
        <begin position="268"/>
        <end position="286"/>
    </location>
</feature>
<keyword evidence="7" id="KW-1185">Reference proteome</keyword>
<dbReference type="Pfam" id="PF02671">
    <property type="entry name" value="PAH"/>
    <property type="match status" value="2"/>
</dbReference>
<evidence type="ECO:0000256" key="1">
    <source>
        <dbReference type="ARBA" id="ARBA00004123"/>
    </source>
</evidence>
<keyword evidence="2" id="KW-0678">Repressor</keyword>
<feature type="region of interest" description="Disordered" evidence="5">
    <location>
        <begin position="322"/>
        <end position="362"/>
    </location>
</feature>
<comment type="subcellular location">
    <subcellularLocation>
        <location evidence="1 4">Nucleus</location>
    </subcellularLocation>
</comment>
<dbReference type="InParanoid" id="A0A090M5K2"/>
<gene>
    <name evidence="6" type="ORF">OT_ostta05g01940</name>
</gene>
<evidence type="ECO:0000256" key="3">
    <source>
        <dbReference type="ARBA" id="ARBA00023242"/>
    </source>
</evidence>
<dbReference type="Gene3D" id="1.20.1160.11">
    <property type="entry name" value="Paired amphipathic helix"/>
    <property type="match status" value="2"/>
</dbReference>
<feature type="region of interest" description="Disordered" evidence="5">
    <location>
        <begin position="233"/>
        <end position="286"/>
    </location>
</feature>
<feature type="compositionally biased region" description="Basic and acidic residues" evidence="5">
    <location>
        <begin position="322"/>
        <end position="347"/>
    </location>
</feature>
<dbReference type="InterPro" id="IPR003822">
    <property type="entry name" value="PAH"/>
</dbReference>
<sequence length="475" mass="54060">MTAVAASGDVANALAYVRAVRERTDGARYAEFLDAMQAFKRGTITPGIVVRRVRACLKGHDDLLDGFRAFLPEGYATTRDVPSRARGTKAGGSGRGRPRKVRPDDDADEREAPVNDTRLASGQDLLQRIRATYADEIEVYDAFLQTLIKFRNKQFSAEEVVQKCAVLFYDNPQLLEGEDGLATFVPKSCKPPRRSSWFEWRPSIHHRFGSESFRLFVRTLLMCEYRSRGNPPEPNMRRWRLMDDDSDESDSDDYSSSEESEDESSVSIKKECGTLRPEQIPEKYNGPRHERILSNFERLTLELKPKDEEYCWADTKAVRQARESKEEIDLRGKRGRGEERDFTHTPRESPSPPPSFRKRRASARITAKVNRGIVYNRYRSLTSPDGLGRGGRMRMTRSMGTVDNDLPAKKNVNLTISRDESKMSPLCAERVGLHSLPANVIELIILKYATQEGDAELNQIREFLVKSLTKSRLSR</sequence>
<dbReference type="GO" id="GO:0000122">
    <property type="term" value="P:negative regulation of transcription by RNA polymerase II"/>
    <property type="evidence" value="ECO:0007669"/>
    <property type="project" value="TreeGrafter"/>
</dbReference>
<name>A0A090M5K2_OSTTA</name>
<dbReference type="PROSITE" id="PS51477">
    <property type="entry name" value="PAH"/>
    <property type="match status" value="2"/>
</dbReference>
<organism evidence="6 7">
    <name type="scientific">Ostreococcus tauri</name>
    <name type="common">Marine green alga</name>
    <dbReference type="NCBI Taxonomy" id="70448"/>
    <lineage>
        <taxon>Eukaryota</taxon>
        <taxon>Viridiplantae</taxon>
        <taxon>Chlorophyta</taxon>
        <taxon>Mamiellophyceae</taxon>
        <taxon>Mamiellales</taxon>
        <taxon>Bathycoccaceae</taxon>
        <taxon>Ostreococcus</taxon>
    </lineage>
</organism>
<dbReference type="KEGG" id="ota:OT_ostta05g01940"/>
<accession>A0A090M5K2</accession>
<dbReference type="InterPro" id="IPR036600">
    <property type="entry name" value="PAH_sf"/>
</dbReference>
<dbReference type="GeneID" id="34945822"/>
<feature type="region of interest" description="Disordered" evidence="5">
    <location>
        <begin position="385"/>
        <end position="406"/>
    </location>
</feature>
<dbReference type="AlphaFoldDB" id="A0A090M5K2"/>
<dbReference type="EMBL" id="CAID01000005">
    <property type="protein sequence ID" value="CEF97942.1"/>
    <property type="molecule type" value="Genomic_DNA"/>
</dbReference>
<evidence type="ECO:0000256" key="4">
    <source>
        <dbReference type="PROSITE-ProRule" id="PRU00810"/>
    </source>
</evidence>
<dbReference type="SUPFAM" id="SSF47762">
    <property type="entry name" value="PAH2 domain"/>
    <property type="match status" value="2"/>
</dbReference>
<comment type="caution">
    <text evidence="6">The sequence shown here is derived from an EMBL/GenBank/DDBJ whole genome shotgun (WGS) entry which is preliminary data.</text>
</comment>